<accession>A0A409W818</accession>
<organism evidence="1 2">
    <name type="scientific">Gymnopilus dilepis</name>
    <dbReference type="NCBI Taxonomy" id="231916"/>
    <lineage>
        <taxon>Eukaryota</taxon>
        <taxon>Fungi</taxon>
        <taxon>Dikarya</taxon>
        <taxon>Basidiomycota</taxon>
        <taxon>Agaricomycotina</taxon>
        <taxon>Agaricomycetes</taxon>
        <taxon>Agaricomycetidae</taxon>
        <taxon>Agaricales</taxon>
        <taxon>Agaricineae</taxon>
        <taxon>Hymenogastraceae</taxon>
        <taxon>Gymnopilus</taxon>
    </lineage>
</organism>
<dbReference type="AlphaFoldDB" id="A0A409W818"/>
<comment type="caution">
    <text evidence="1">The sequence shown here is derived from an EMBL/GenBank/DDBJ whole genome shotgun (WGS) entry which is preliminary data.</text>
</comment>
<dbReference type="OrthoDB" id="2992500at2759"/>
<sequence>MSRSSELACKPPPQVAVLSNTSNSAMSIPLAQTTGESSLTSKALSNAIPSGRLTRSFQRWEEDKIQGVKYHQRSHVFELTCLRQQQQSHISDITTLDIGKEFISLDVFLRVMSITSNSLTKASFYVVYDIPPTSDLRLQNLAKINMPRLISLHMRLVNTYIHSGYFPPITFDVLRDMCIEWSDSSHPYQWDLRTHVNLLSSASATLQQLILADLPFYAAPGPTLHQPLLRPRVSSNDLHTLLSTLPNLQRLGLPVSVRVPEPILTSIASGSLLPDLKDIGLATAKDPQSILSMIQFRNGLSLRRVSPISALRLTLPKTPTTSVTIEARVEDLGLRKGYHLLLLQACKVCEGQCHFEGVEELPEGFGGSSKGLDFLKALNRAF</sequence>
<evidence type="ECO:0000313" key="2">
    <source>
        <dbReference type="Proteomes" id="UP000284706"/>
    </source>
</evidence>
<dbReference type="EMBL" id="NHYE01005322">
    <property type="protein sequence ID" value="PPQ74681.1"/>
    <property type="molecule type" value="Genomic_DNA"/>
</dbReference>
<proteinExistence type="predicted"/>
<evidence type="ECO:0000313" key="1">
    <source>
        <dbReference type="EMBL" id="PPQ74681.1"/>
    </source>
</evidence>
<reference evidence="1 2" key="1">
    <citation type="journal article" date="2018" name="Evol. Lett.">
        <title>Horizontal gene cluster transfer increased hallucinogenic mushroom diversity.</title>
        <authorList>
            <person name="Reynolds H.T."/>
            <person name="Vijayakumar V."/>
            <person name="Gluck-Thaler E."/>
            <person name="Korotkin H.B."/>
            <person name="Matheny P.B."/>
            <person name="Slot J.C."/>
        </authorList>
    </citation>
    <scope>NUCLEOTIDE SEQUENCE [LARGE SCALE GENOMIC DNA]</scope>
    <source>
        <strain evidence="1 2">SRW20</strain>
    </source>
</reference>
<protein>
    <submittedName>
        <fullName evidence="1">Uncharacterized protein</fullName>
    </submittedName>
</protein>
<gene>
    <name evidence="1" type="ORF">CVT26_007664</name>
</gene>
<dbReference type="InParanoid" id="A0A409W818"/>
<dbReference type="Proteomes" id="UP000284706">
    <property type="component" value="Unassembled WGS sequence"/>
</dbReference>
<dbReference type="STRING" id="231916.A0A409W818"/>
<name>A0A409W818_9AGAR</name>
<keyword evidence="2" id="KW-1185">Reference proteome</keyword>